<dbReference type="Proteomes" id="UP001153678">
    <property type="component" value="Unassembled WGS sequence"/>
</dbReference>
<evidence type="ECO:0000256" key="1">
    <source>
        <dbReference type="ARBA" id="ARBA00004245"/>
    </source>
</evidence>
<gene>
    <name evidence="12" type="ORF">FWILDA_LOCUS10381</name>
</gene>
<comment type="function">
    <text evidence="9">Acts as one of several non-catalytic accessory components of the cytoplasmic dynein 1 complex that are thought to be involved in linking dynein to cargos and to adapter proteins that regulate dynein function. Cytoplasmic dynein 1 acts as a motor for the intracellular retrograde motility of vesicles and organelles along microtubules.</text>
</comment>
<dbReference type="InterPro" id="IPR016561">
    <property type="entry name" value="DYNLRB1/2"/>
</dbReference>
<dbReference type="PANTHER" id="PTHR10779">
    <property type="entry name" value="DYNEIN LIGHT CHAIN ROADBLOCK"/>
    <property type="match status" value="1"/>
</dbReference>
<keyword evidence="7 10" id="KW-0505">Motor protein</keyword>
<keyword evidence="3 10" id="KW-0813">Transport</keyword>
<dbReference type="SUPFAM" id="SSF103196">
    <property type="entry name" value="Roadblock/LC7 domain"/>
    <property type="match status" value="1"/>
</dbReference>
<keyword evidence="4 10" id="KW-0963">Cytoplasm</keyword>
<evidence type="ECO:0000256" key="4">
    <source>
        <dbReference type="ARBA" id="ARBA00022490"/>
    </source>
</evidence>
<reference evidence="12" key="1">
    <citation type="submission" date="2022-08" db="EMBL/GenBank/DDBJ databases">
        <authorList>
            <person name="Kallberg Y."/>
            <person name="Tangrot J."/>
            <person name="Rosling A."/>
        </authorList>
    </citation>
    <scope>NUCLEOTIDE SEQUENCE</scope>
    <source>
        <strain evidence="12">Wild A</strain>
    </source>
</reference>
<evidence type="ECO:0000313" key="13">
    <source>
        <dbReference type="Proteomes" id="UP001153678"/>
    </source>
</evidence>
<evidence type="ECO:0000256" key="9">
    <source>
        <dbReference type="ARBA" id="ARBA00025362"/>
    </source>
</evidence>
<evidence type="ECO:0000256" key="8">
    <source>
        <dbReference type="ARBA" id="ARBA00023212"/>
    </source>
</evidence>
<evidence type="ECO:0000256" key="7">
    <source>
        <dbReference type="ARBA" id="ARBA00023175"/>
    </source>
</evidence>
<dbReference type="GO" id="GO:0005737">
    <property type="term" value="C:cytoplasm"/>
    <property type="evidence" value="ECO:0007669"/>
    <property type="project" value="UniProtKB-UniRule"/>
</dbReference>
<dbReference type="SMART" id="SM00960">
    <property type="entry name" value="Robl_LC7"/>
    <property type="match status" value="1"/>
</dbReference>
<evidence type="ECO:0000256" key="5">
    <source>
        <dbReference type="ARBA" id="ARBA00022701"/>
    </source>
</evidence>
<dbReference type="Gene3D" id="3.30.450.30">
    <property type="entry name" value="Dynein light chain 2a, cytoplasmic"/>
    <property type="match status" value="1"/>
</dbReference>
<evidence type="ECO:0000259" key="11">
    <source>
        <dbReference type="SMART" id="SM00960"/>
    </source>
</evidence>
<keyword evidence="5 10" id="KW-0493">Microtubule</keyword>
<sequence length="98" mass="11363">MSEVEENIKRLTANKHVQGVLIVNEDGQIIKSTLEPSLNKKYSDLITKLVEQTIFCIKEMDDTNDLTFLRVRTKKHEILISPDKEYLFITIQNPETKS</sequence>
<keyword evidence="13" id="KW-1185">Reference proteome</keyword>
<dbReference type="FunFam" id="3.30.450.30:FF:000011">
    <property type="entry name" value="Dynein light chain roadblock"/>
    <property type="match status" value="1"/>
</dbReference>
<dbReference type="GO" id="GO:0007018">
    <property type="term" value="P:microtubule-based movement"/>
    <property type="evidence" value="ECO:0007669"/>
    <property type="project" value="UniProtKB-UniRule"/>
</dbReference>
<protein>
    <recommendedName>
        <fullName evidence="10">Dynein light chain roadblock</fullName>
    </recommendedName>
</protein>
<keyword evidence="6 10" id="KW-0243">Dynein</keyword>
<dbReference type="EMBL" id="CAMKVN010002655">
    <property type="protein sequence ID" value="CAI2182036.1"/>
    <property type="molecule type" value="Genomic_DNA"/>
</dbReference>
<dbReference type="GO" id="GO:0005874">
    <property type="term" value="C:microtubule"/>
    <property type="evidence" value="ECO:0007669"/>
    <property type="project" value="UniProtKB-UniRule"/>
</dbReference>
<accession>A0A9W4SUP9</accession>
<comment type="similarity">
    <text evidence="2 10">Belongs to the GAMAD family.</text>
</comment>
<comment type="caution">
    <text evidence="12">The sequence shown here is derived from an EMBL/GenBank/DDBJ whole genome shotgun (WGS) entry which is preliminary data.</text>
</comment>
<keyword evidence="8 10" id="KW-0206">Cytoskeleton</keyword>
<dbReference type="GO" id="GO:0005868">
    <property type="term" value="C:cytoplasmic dynein complex"/>
    <property type="evidence" value="ECO:0007669"/>
    <property type="project" value="UniProtKB-UniRule"/>
</dbReference>
<feature type="domain" description="Roadblock/LAMTOR2" evidence="11">
    <location>
        <begin position="4"/>
        <end position="92"/>
    </location>
</feature>
<evidence type="ECO:0000256" key="10">
    <source>
        <dbReference type="PIRNR" id="PIRNR009998"/>
    </source>
</evidence>
<name>A0A9W4SUP9_9GLOM</name>
<dbReference type="OrthoDB" id="9985637at2759"/>
<dbReference type="PIRSF" id="PIRSF009998">
    <property type="entry name" value="DLC7"/>
    <property type="match status" value="1"/>
</dbReference>
<dbReference type="GO" id="GO:0045505">
    <property type="term" value="F:dynein intermediate chain binding"/>
    <property type="evidence" value="ECO:0007669"/>
    <property type="project" value="UniProtKB-UniRule"/>
</dbReference>
<evidence type="ECO:0000256" key="3">
    <source>
        <dbReference type="ARBA" id="ARBA00022448"/>
    </source>
</evidence>
<comment type="subcellular location">
    <subcellularLocation>
        <location evidence="1 10">Cytoplasm</location>
        <location evidence="1 10">Cytoskeleton</location>
    </subcellularLocation>
</comment>
<dbReference type="AlphaFoldDB" id="A0A9W4SUP9"/>
<evidence type="ECO:0000313" key="12">
    <source>
        <dbReference type="EMBL" id="CAI2182036.1"/>
    </source>
</evidence>
<organism evidence="12 13">
    <name type="scientific">Funneliformis geosporum</name>
    <dbReference type="NCBI Taxonomy" id="1117311"/>
    <lineage>
        <taxon>Eukaryota</taxon>
        <taxon>Fungi</taxon>
        <taxon>Fungi incertae sedis</taxon>
        <taxon>Mucoromycota</taxon>
        <taxon>Glomeromycotina</taxon>
        <taxon>Glomeromycetes</taxon>
        <taxon>Glomerales</taxon>
        <taxon>Glomeraceae</taxon>
        <taxon>Funneliformis</taxon>
    </lineage>
</organism>
<dbReference type="InterPro" id="IPR004942">
    <property type="entry name" value="Roadblock/LAMTOR2_dom"/>
</dbReference>
<evidence type="ECO:0000256" key="6">
    <source>
        <dbReference type="ARBA" id="ARBA00023017"/>
    </source>
</evidence>
<evidence type="ECO:0000256" key="2">
    <source>
        <dbReference type="ARBA" id="ARBA00007191"/>
    </source>
</evidence>
<proteinExistence type="inferred from homology"/>
<dbReference type="Pfam" id="PF03259">
    <property type="entry name" value="Robl_LC7"/>
    <property type="match status" value="1"/>
</dbReference>